<evidence type="ECO:0000256" key="3">
    <source>
        <dbReference type="ARBA" id="ARBA00022741"/>
    </source>
</evidence>
<evidence type="ECO:0000256" key="2">
    <source>
        <dbReference type="ARBA" id="ARBA00022727"/>
    </source>
</evidence>
<comment type="catalytic activity">
    <reaction evidence="6">
        <text>AMP + ATP = 2 ADP</text>
        <dbReference type="Rhea" id="RHEA:12973"/>
        <dbReference type="ChEBI" id="CHEBI:30616"/>
        <dbReference type="ChEBI" id="CHEBI:456215"/>
        <dbReference type="ChEBI" id="CHEBI:456216"/>
        <dbReference type="EC" id="2.7.4.3"/>
    </reaction>
</comment>
<protein>
    <recommendedName>
        <fullName evidence="6">Adenylate kinase</fullName>
        <ecNumber evidence="6">2.7.4.3</ecNumber>
    </recommendedName>
</protein>
<keyword evidence="6" id="KW-0067">ATP-binding</keyword>
<evidence type="ECO:0000256" key="5">
    <source>
        <dbReference type="RuleBase" id="RU003330"/>
    </source>
</evidence>
<comment type="subunit">
    <text evidence="6">Monomer.</text>
</comment>
<dbReference type="InterPro" id="IPR000850">
    <property type="entry name" value="Adenylat/UMP-CMP_kin"/>
</dbReference>
<keyword evidence="3 6" id="KW-0547">Nucleotide-binding</keyword>
<dbReference type="EMBL" id="JACQCR010000044">
    <property type="protein sequence ID" value="MBI3631069.1"/>
    <property type="molecule type" value="Genomic_DNA"/>
</dbReference>
<accession>A0A932QYA7</accession>
<dbReference type="PRINTS" id="PR00094">
    <property type="entry name" value="ADENYLTKNASE"/>
</dbReference>
<evidence type="ECO:0000313" key="8">
    <source>
        <dbReference type="Proteomes" id="UP000753196"/>
    </source>
</evidence>
<sequence length="211" mass="24237">MAHPAQDKLTFVVLGRSGSGKGTQARLLIERLKGAGVCHMETGRFIRTLMIQYDNPSTHIAREAMAHGRIHPSWFAAYGWLREFIEGGCAAHHLVFDGACRRMWEAKLLDEVMKWHQRSLPLCIYIDVSRREAYRRLLSRGRADDKPATIKNRLDYFPREVMPVVRYYQAAGRMIRVSGEFAPEGVWEQIDAALHKRLGKAWPLPSKRPKK</sequence>
<dbReference type="Pfam" id="PF00406">
    <property type="entry name" value="ADK"/>
    <property type="match status" value="1"/>
</dbReference>
<keyword evidence="2" id="KW-0545">Nucleotide biosynthesis</keyword>
<dbReference type="EC" id="2.7.4.3" evidence="6"/>
<dbReference type="GO" id="GO:0004017">
    <property type="term" value="F:AMP kinase activity"/>
    <property type="evidence" value="ECO:0007669"/>
    <property type="project" value="UniProtKB-EC"/>
</dbReference>
<dbReference type="PANTHER" id="PTHR23359">
    <property type="entry name" value="NUCLEOTIDE KINASE"/>
    <property type="match status" value="1"/>
</dbReference>
<evidence type="ECO:0000256" key="6">
    <source>
        <dbReference type="RuleBase" id="RU003331"/>
    </source>
</evidence>
<evidence type="ECO:0000256" key="4">
    <source>
        <dbReference type="ARBA" id="ARBA00022777"/>
    </source>
</evidence>
<dbReference type="GO" id="GO:0005737">
    <property type="term" value="C:cytoplasm"/>
    <property type="evidence" value="ECO:0007669"/>
    <property type="project" value="UniProtKB-SubCell"/>
</dbReference>
<comment type="caution">
    <text evidence="7">The sequence shown here is derived from an EMBL/GenBank/DDBJ whole genome shotgun (WGS) entry which is preliminary data.</text>
</comment>
<keyword evidence="4 5" id="KW-0418">Kinase</keyword>
<dbReference type="GO" id="GO:0005524">
    <property type="term" value="F:ATP binding"/>
    <property type="evidence" value="ECO:0007669"/>
    <property type="project" value="UniProtKB-KW"/>
</dbReference>
<dbReference type="InterPro" id="IPR027417">
    <property type="entry name" value="P-loop_NTPase"/>
</dbReference>
<gene>
    <name evidence="7" type="ORF">HY221_01920</name>
</gene>
<dbReference type="AlphaFoldDB" id="A0A932QYA7"/>
<evidence type="ECO:0000256" key="1">
    <source>
        <dbReference type="ARBA" id="ARBA00022679"/>
    </source>
</evidence>
<dbReference type="Gene3D" id="3.40.50.300">
    <property type="entry name" value="P-loop containing nucleotide triphosphate hydrolases"/>
    <property type="match status" value="1"/>
</dbReference>
<organism evidence="7 8">
    <name type="scientific">Candidatus Sungiibacteriota bacterium</name>
    <dbReference type="NCBI Taxonomy" id="2750080"/>
    <lineage>
        <taxon>Bacteria</taxon>
        <taxon>Candidatus Sungiibacteriota</taxon>
    </lineage>
</organism>
<reference evidence="7" key="1">
    <citation type="submission" date="2020-07" db="EMBL/GenBank/DDBJ databases">
        <title>Huge and variable diversity of episymbiotic CPR bacteria and DPANN archaea in groundwater ecosystems.</title>
        <authorList>
            <person name="He C.Y."/>
            <person name="Keren R."/>
            <person name="Whittaker M."/>
            <person name="Farag I.F."/>
            <person name="Doudna J."/>
            <person name="Cate J.H.D."/>
            <person name="Banfield J.F."/>
        </authorList>
    </citation>
    <scope>NUCLEOTIDE SEQUENCE</scope>
    <source>
        <strain evidence="7">NC_groundwater_973_Pr1_S-0.2um_54_13</strain>
    </source>
</reference>
<keyword evidence="1 5" id="KW-0808">Transferase</keyword>
<comment type="subcellular location">
    <subcellularLocation>
        <location evidence="6">Cytoplasm</location>
    </subcellularLocation>
</comment>
<dbReference type="Proteomes" id="UP000753196">
    <property type="component" value="Unassembled WGS sequence"/>
</dbReference>
<dbReference type="SUPFAM" id="SSF52540">
    <property type="entry name" value="P-loop containing nucleoside triphosphate hydrolases"/>
    <property type="match status" value="1"/>
</dbReference>
<evidence type="ECO:0000313" key="7">
    <source>
        <dbReference type="EMBL" id="MBI3631069.1"/>
    </source>
</evidence>
<comment type="similarity">
    <text evidence="5">Belongs to the adenylate kinase family.</text>
</comment>
<proteinExistence type="inferred from homology"/>
<name>A0A932QYA7_9BACT</name>